<dbReference type="InterPro" id="IPR000683">
    <property type="entry name" value="Gfo/Idh/MocA-like_OxRdtase_N"/>
</dbReference>
<dbReference type="Gene3D" id="3.40.50.720">
    <property type="entry name" value="NAD(P)-binding Rossmann-like Domain"/>
    <property type="match status" value="1"/>
</dbReference>
<protein>
    <submittedName>
        <fullName evidence="3">Putative dehydrogenase</fullName>
    </submittedName>
</protein>
<dbReference type="RefSeq" id="WP_243838708.1">
    <property type="nucleotide sequence ID" value="NZ_SOCA01000002.1"/>
</dbReference>
<dbReference type="InterPro" id="IPR055170">
    <property type="entry name" value="GFO_IDH_MocA-like_dom"/>
</dbReference>
<dbReference type="PANTHER" id="PTHR43377">
    <property type="entry name" value="BILIVERDIN REDUCTASE A"/>
    <property type="match status" value="1"/>
</dbReference>
<name>A0A4R7S3I6_9BACT</name>
<feature type="domain" description="GFO/IDH/MocA-like oxidoreductase" evidence="2">
    <location>
        <begin position="137"/>
        <end position="263"/>
    </location>
</feature>
<dbReference type="Pfam" id="PF22725">
    <property type="entry name" value="GFO_IDH_MocA_C3"/>
    <property type="match status" value="1"/>
</dbReference>
<dbReference type="EMBL" id="SOCA01000002">
    <property type="protein sequence ID" value="TDU72952.1"/>
    <property type="molecule type" value="Genomic_DNA"/>
</dbReference>
<dbReference type="InterPro" id="IPR051450">
    <property type="entry name" value="Gfo/Idh/MocA_Oxidoreductases"/>
</dbReference>
<dbReference type="Proteomes" id="UP000295662">
    <property type="component" value="Unassembled WGS sequence"/>
</dbReference>
<dbReference type="Gene3D" id="3.30.360.10">
    <property type="entry name" value="Dihydrodipicolinate Reductase, domain 2"/>
    <property type="match status" value="1"/>
</dbReference>
<evidence type="ECO:0000313" key="4">
    <source>
        <dbReference type="Proteomes" id="UP000295662"/>
    </source>
</evidence>
<sequence>MTLLLMKKYNVGIIGYGWAATAHIEAINASKQAQVTAVYSSRPLDGAELSAKHGGTITAYQDLDAMLANPDIHIVDITSYPSQHRKQAVAAANAKKHIILEKPMANSLQEVREIVAAANANGVKGCVCFECRFSGQFQSTKAILDEGLLGEIHYGEVDYYHGIGPWYGQFRWNTGKKDGGSALLTAGCHALDALLMVMPGEVESVTSLSTKSKSTTFAPYEYDTTSVTLVKFKNGAVGKTAAVVDCLQPYYFHTHLVGSEGSLLDNKIHSNKLKSDKKAWGNLSMHMLDSGDVSDHPYQTQFQVFFDALDEGQDMALTSFNESLRTFEVIFASDRSAELGGKPVTIAELG</sequence>
<evidence type="ECO:0000313" key="3">
    <source>
        <dbReference type="EMBL" id="TDU72952.1"/>
    </source>
</evidence>
<dbReference type="Pfam" id="PF01408">
    <property type="entry name" value="GFO_IDH_MocA"/>
    <property type="match status" value="1"/>
</dbReference>
<dbReference type="SUPFAM" id="SSF51735">
    <property type="entry name" value="NAD(P)-binding Rossmann-fold domains"/>
    <property type="match status" value="1"/>
</dbReference>
<accession>A0A4R7S3I6</accession>
<comment type="caution">
    <text evidence="3">The sequence shown here is derived from an EMBL/GenBank/DDBJ whole genome shotgun (WGS) entry which is preliminary data.</text>
</comment>
<gene>
    <name evidence="3" type="ORF">EI77_01418</name>
</gene>
<dbReference type="PANTHER" id="PTHR43377:SF1">
    <property type="entry name" value="BILIVERDIN REDUCTASE A"/>
    <property type="match status" value="1"/>
</dbReference>
<dbReference type="GO" id="GO:0000166">
    <property type="term" value="F:nucleotide binding"/>
    <property type="evidence" value="ECO:0007669"/>
    <property type="project" value="InterPro"/>
</dbReference>
<dbReference type="AlphaFoldDB" id="A0A4R7S3I6"/>
<proteinExistence type="predicted"/>
<evidence type="ECO:0000259" key="1">
    <source>
        <dbReference type="Pfam" id="PF01408"/>
    </source>
</evidence>
<evidence type="ECO:0000259" key="2">
    <source>
        <dbReference type="Pfam" id="PF22725"/>
    </source>
</evidence>
<reference evidence="3 4" key="1">
    <citation type="submission" date="2019-03" db="EMBL/GenBank/DDBJ databases">
        <title>Genomic Encyclopedia of Archaeal and Bacterial Type Strains, Phase II (KMG-II): from individual species to whole genera.</title>
        <authorList>
            <person name="Goeker M."/>
        </authorList>
    </citation>
    <scope>NUCLEOTIDE SEQUENCE [LARGE SCALE GENOMIC DNA]</scope>
    <source>
        <strain evidence="3 4">ATCC 25309</strain>
    </source>
</reference>
<organism evidence="3 4">
    <name type="scientific">Prosthecobacter fusiformis</name>
    <dbReference type="NCBI Taxonomy" id="48464"/>
    <lineage>
        <taxon>Bacteria</taxon>
        <taxon>Pseudomonadati</taxon>
        <taxon>Verrucomicrobiota</taxon>
        <taxon>Verrucomicrobiia</taxon>
        <taxon>Verrucomicrobiales</taxon>
        <taxon>Verrucomicrobiaceae</taxon>
        <taxon>Prosthecobacter</taxon>
    </lineage>
</organism>
<dbReference type="SUPFAM" id="SSF55347">
    <property type="entry name" value="Glyceraldehyde-3-phosphate dehydrogenase-like, C-terminal domain"/>
    <property type="match status" value="1"/>
</dbReference>
<dbReference type="InterPro" id="IPR036291">
    <property type="entry name" value="NAD(P)-bd_dom_sf"/>
</dbReference>
<feature type="domain" description="Gfo/Idh/MocA-like oxidoreductase N-terminal" evidence="1">
    <location>
        <begin position="10"/>
        <end position="124"/>
    </location>
</feature>
<keyword evidence="4" id="KW-1185">Reference proteome</keyword>